<feature type="region of interest" description="Disordered" evidence="1">
    <location>
        <begin position="1"/>
        <end position="76"/>
    </location>
</feature>
<evidence type="ECO:0000313" key="2">
    <source>
        <dbReference type="EMBL" id="CAE8640834.1"/>
    </source>
</evidence>
<comment type="caution">
    <text evidence="2">The sequence shown here is derived from an EMBL/GenBank/DDBJ whole genome shotgun (WGS) entry which is preliminary data.</text>
</comment>
<keyword evidence="3" id="KW-1185">Reference proteome</keyword>
<dbReference type="GO" id="GO:0004864">
    <property type="term" value="F:protein phosphatase inhibitor activity"/>
    <property type="evidence" value="ECO:0007669"/>
    <property type="project" value="InterPro"/>
</dbReference>
<reference evidence="2" key="1">
    <citation type="submission" date="2021-02" db="EMBL/GenBank/DDBJ databases">
        <authorList>
            <person name="Dougan E. K."/>
            <person name="Rhodes N."/>
            <person name="Thang M."/>
            <person name="Chan C."/>
        </authorList>
    </citation>
    <scope>NUCLEOTIDE SEQUENCE</scope>
</reference>
<protein>
    <submittedName>
        <fullName evidence="2">Uncharacterized protein</fullName>
    </submittedName>
</protein>
<accession>A0A813HR85</accession>
<evidence type="ECO:0000313" key="3">
    <source>
        <dbReference type="Proteomes" id="UP000654075"/>
    </source>
</evidence>
<feature type="compositionally biased region" description="Basic and acidic residues" evidence="1">
    <location>
        <begin position="32"/>
        <end position="47"/>
    </location>
</feature>
<proteinExistence type="predicted"/>
<dbReference type="AlphaFoldDB" id="A0A813HR85"/>
<dbReference type="InterPro" id="IPR007062">
    <property type="entry name" value="PPI-2"/>
</dbReference>
<evidence type="ECO:0000256" key="1">
    <source>
        <dbReference type="SAM" id="MobiDB-lite"/>
    </source>
</evidence>
<dbReference type="Proteomes" id="UP000654075">
    <property type="component" value="Unassembled WGS sequence"/>
</dbReference>
<gene>
    <name evidence="2" type="ORF">PGLA1383_LOCUS55590</name>
</gene>
<organism evidence="2 3">
    <name type="scientific">Polarella glacialis</name>
    <name type="common">Dinoflagellate</name>
    <dbReference type="NCBI Taxonomy" id="89957"/>
    <lineage>
        <taxon>Eukaryota</taxon>
        <taxon>Sar</taxon>
        <taxon>Alveolata</taxon>
        <taxon>Dinophyceae</taxon>
        <taxon>Suessiales</taxon>
        <taxon>Suessiaceae</taxon>
        <taxon>Polarella</taxon>
    </lineage>
</organism>
<name>A0A813HR85_POLGL</name>
<dbReference type="Pfam" id="PF04979">
    <property type="entry name" value="IPP-2"/>
    <property type="match status" value="1"/>
</dbReference>
<dbReference type="EMBL" id="CAJNNV010032716">
    <property type="protein sequence ID" value="CAE8640834.1"/>
    <property type="molecule type" value="Genomic_DNA"/>
</dbReference>
<sequence length="198" mass="21317">CSSLPAIPGALGRRKRPRPAKDVHITWNEENIAEHDKERGTRQKIDEPPTPFVRSPLSVSEDEGERTPIASPGGGSEAISAVRPAALAVGIDPLLLGARLLELAAEEAEEPAPVAPATPTDGHRKRLVMAFLFQTCQSPALYTIVTAETAVFGVLIWAIAAEKSAVEAILVEPIDCVKFLSFEPHVELEAARFRATKE</sequence>
<feature type="non-terminal residue" evidence="2">
    <location>
        <position position="198"/>
    </location>
</feature>
<dbReference type="GO" id="GO:0009966">
    <property type="term" value="P:regulation of signal transduction"/>
    <property type="evidence" value="ECO:0007669"/>
    <property type="project" value="InterPro"/>
</dbReference>